<dbReference type="InterPro" id="IPR011055">
    <property type="entry name" value="Dup_hybrid_motif"/>
</dbReference>
<proteinExistence type="predicted"/>
<accession>A0A650EJR2</accession>
<evidence type="ECO:0000256" key="2">
    <source>
        <dbReference type="SAM" id="Coils"/>
    </source>
</evidence>
<keyword evidence="3" id="KW-1133">Transmembrane helix</keyword>
<keyword evidence="3" id="KW-0472">Membrane</keyword>
<dbReference type="Gene3D" id="2.70.70.10">
    <property type="entry name" value="Glucose Permease (Domain IIA)"/>
    <property type="match status" value="1"/>
</dbReference>
<evidence type="ECO:0000259" key="4">
    <source>
        <dbReference type="Pfam" id="PF01551"/>
    </source>
</evidence>
<dbReference type="CDD" id="cd12797">
    <property type="entry name" value="M23_peptidase"/>
    <property type="match status" value="1"/>
</dbReference>
<keyword evidence="2" id="KW-0175">Coiled coil</keyword>
<evidence type="ECO:0000313" key="5">
    <source>
        <dbReference type="EMBL" id="QGT49949.1"/>
    </source>
</evidence>
<feature type="transmembrane region" description="Helical" evidence="3">
    <location>
        <begin position="29"/>
        <end position="52"/>
    </location>
</feature>
<dbReference type="PANTHER" id="PTHR21666:SF289">
    <property type="entry name" value="L-ALA--D-GLU ENDOPEPTIDASE"/>
    <property type="match status" value="1"/>
</dbReference>
<protein>
    <submittedName>
        <fullName evidence="5">Peptidase</fullName>
    </submittedName>
</protein>
<feature type="domain" description="M23ase beta-sheet core" evidence="4">
    <location>
        <begin position="162"/>
        <end position="238"/>
    </location>
</feature>
<gene>
    <name evidence="5" type="ORF">Helico4rc_0680</name>
</gene>
<organism evidence="5">
    <name type="scientific">uncultured Helicobacter sp</name>
    <dbReference type="NCBI Taxonomy" id="175537"/>
    <lineage>
        <taxon>Bacteria</taxon>
        <taxon>Pseudomonadati</taxon>
        <taxon>Campylobacterota</taxon>
        <taxon>Epsilonproteobacteria</taxon>
        <taxon>Campylobacterales</taxon>
        <taxon>Helicobacteraceae</taxon>
        <taxon>Helicobacter</taxon>
        <taxon>environmental samples</taxon>
    </lineage>
</organism>
<dbReference type="SUPFAM" id="SSF51261">
    <property type="entry name" value="Duplicated hybrid motif"/>
    <property type="match status" value="1"/>
</dbReference>
<dbReference type="PANTHER" id="PTHR21666">
    <property type="entry name" value="PEPTIDASE-RELATED"/>
    <property type="match status" value="1"/>
</dbReference>
<dbReference type="InterPro" id="IPR016047">
    <property type="entry name" value="M23ase_b-sheet_dom"/>
</dbReference>
<dbReference type="Pfam" id="PF01551">
    <property type="entry name" value="Peptidase_M23"/>
    <property type="match status" value="1"/>
</dbReference>
<name>A0A650EJR2_9HELI</name>
<dbReference type="InterPro" id="IPR050570">
    <property type="entry name" value="Cell_wall_metabolism_enzyme"/>
</dbReference>
<dbReference type="GO" id="GO:0004222">
    <property type="term" value="F:metalloendopeptidase activity"/>
    <property type="evidence" value="ECO:0007669"/>
    <property type="project" value="TreeGrafter"/>
</dbReference>
<keyword evidence="3" id="KW-0812">Transmembrane</keyword>
<dbReference type="AlphaFoldDB" id="A0A650EJR2"/>
<keyword evidence="1" id="KW-0732">Signal</keyword>
<dbReference type="EMBL" id="MN577567">
    <property type="protein sequence ID" value="QGT49949.1"/>
    <property type="molecule type" value="Genomic_DNA"/>
</dbReference>
<evidence type="ECO:0000256" key="3">
    <source>
        <dbReference type="SAM" id="Phobius"/>
    </source>
</evidence>
<reference evidence="5" key="1">
    <citation type="journal article" date="2020" name="J. ISSAAS">
        <title>Lactobacilli and other gastrointestinal microbiota of Peromyscus leucopus, reservoir host for agents of Lyme disease and other zoonoses in North America.</title>
        <authorList>
            <person name="Milovic A."/>
            <person name="Bassam K."/>
            <person name="Shao H."/>
            <person name="Chatzistamou I."/>
            <person name="Tufts D.M."/>
            <person name="Diuk-Wasser M."/>
            <person name="Barbour A.G."/>
        </authorList>
    </citation>
    <scope>NUCLEOTIDE SEQUENCE</scope>
    <source>
        <strain evidence="5">LL4</strain>
    </source>
</reference>
<sequence>MEIKDKLTISIIDDNGSRQFDIHRLVQRILLFACIGFISIIILYFVTAQFLINELDKILQNNNQARENFQSIYEKNSELERNIDYKTNELLKVSSKVNELETIANIKERGNELFNNQAIDLDALTPLQKDMILKIIPNGNPVDDFASRDLSSKHATSCNYTLERVTPVYATANGIIDSVRAVASENNYVQIQHSYGFISNYGRLRKVVVQKGDFVTKGQVIGYSGNANGNASLYYDLRFLDSSLEVASYTDWNSDNFVQVVGVNSAIDWKSLVWALDDIIQLKNYRVSYQTDEHLKNY</sequence>
<feature type="coiled-coil region" evidence="2">
    <location>
        <begin position="48"/>
        <end position="82"/>
    </location>
</feature>
<evidence type="ECO:0000256" key="1">
    <source>
        <dbReference type="ARBA" id="ARBA00022729"/>
    </source>
</evidence>